<organism evidence="1 2">
    <name type="scientific">Billgrantia pellis</name>
    <dbReference type="NCBI Taxonomy" id="2606936"/>
    <lineage>
        <taxon>Bacteria</taxon>
        <taxon>Pseudomonadati</taxon>
        <taxon>Pseudomonadota</taxon>
        <taxon>Gammaproteobacteria</taxon>
        <taxon>Oceanospirillales</taxon>
        <taxon>Halomonadaceae</taxon>
        <taxon>Billgrantia</taxon>
    </lineage>
</organism>
<dbReference type="CDD" id="cd06150">
    <property type="entry name" value="YjgF_YER057c_UK114_like_2"/>
    <property type="match status" value="1"/>
</dbReference>
<dbReference type="InterPro" id="IPR035959">
    <property type="entry name" value="RutC-like_sf"/>
</dbReference>
<evidence type="ECO:0000313" key="1">
    <source>
        <dbReference type="EMBL" id="KAA0010410.1"/>
    </source>
</evidence>
<dbReference type="Pfam" id="PF01042">
    <property type="entry name" value="Ribonuc_L-PSP"/>
    <property type="match status" value="1"/>
</dbReference>
<name>A0A7V7FXC5_9GAMM</name>
<keyword evidence="2" id="KW-1185">Reference proteome</keyword>
<dbReference type="PANTHER" id="PTHR47328:SF1">
    <property type="entry name" value="RUTC FAMILY PROTEIN YOAB"/>
    <property type="match status" value="1"/>
</dbReference>
<protein>
    <submittedName>
        <fullName evidence="1">RidA family protein</fullName>
    </submittedName>
</protein>
<dbReference type="AlphaFoldDB" id="A0A7V7FXC5"/>
<gene>
    <name evidence="1" type="ORF">F0A17_18290</name>
</gene>
<dbReference type="SUPFAM" id="SSF55298">
    <property type="entry name" value="YjgF-like"/>
    <property type="match status" value="1"/>
</dbReference>
<dbReference type="EMBL" id="VTPY01000007">
    <property type="protein sequence ID" value="KAA0010410.1"/>
    <property type="molecule type" value="Genomic_DNA"/>
</dbReference>
<reference evidence="1 2" key="1">
    <citation type="submission" date="2019-08" db="EMBL/GenBank/DDBJ databases">
        <title>Bioinformatics analysis of the strain L3 and L5.</title>
        <authorList>
            <person name="Li X."/>
        </authorList>
    </citation>
    <scope>NUCLEOTIDE SEQUENCE [LARGE SCALE GENOMIC DNA]</scope>
    <source>
        <strain evidence="1 2">L5</strain>
    </source>
</reference>
<accession>A0A7V7FXC5</accession>
<dbReference type="InterPro" id="IPR006175">
    <property type="entry name" value="YjgF/YER057c/UK114"/>
</dbReference>
<evidence type="ECO:0000313" key="2">
    <source>
        <dbReference type="Proteomes" id="UP000486760"/>
    </source>
</evidence>
<sequence>MIKRHIRTPIMHRAVEANGFVFFGGIVADDCTLDMAGQTRQVLEKLEGYLTEAGTDKTRIVSATAYVSDLNLKQGMNEVWTEWFAAEHLPARATLGVGDLGEGALLELVVTAVK</sequence>
<comment type="caution">
    <text evidence="1">The sequence shown here is derived from an EMBL/GenBank/DDBJ whole genome shotgun (WGS) entry which is preliminary data.</text>
</comment>
<dbReference type="PANTHER" id="PTHR47328">
    <property type="match status" value="1"/>
</dbReference>
<dbReference type="RefSeq" id="WP_149329792.1">
    <property type="nucleotide sequence ID" value="NZ_VTPY01000007.1"/>
</dbReference>
<proteinExistence type="predicted"/>
<dbReference type="Gene3D" id="3.30.1330.40">
    <property type="entry name" value="RutC-like"/>
    <property type="match status" value="1"/>
</dbReference>
<dbReference type="InterPro" id="IPR035709">
    <property type="entry name" value="YoaB-like"/>
</dbReference>
<dbReference type="Proteomes" id="UP000486760">
    <property type="component" value="Unassembled WGS sequence"/>
</dbReference>